<gene>
    <name evidence="10" type="primary">g7038</name>
    <name evidence="10" type="ORF">VP750_LOCUS6023</name>
</gene>
<evidence type="ECO:0000256" key="3">
    <source>
        <dbReference type="ARBA" id="ARBA00012054"/>
    </source>
</evidence>
<comment type="catalytic activity">
    <reaction evidence="8 9">
        <text>D-gluconate + ATP = 6-phospho-D-gluconate + ADP + H(+)</text>
        <dbReference type="Rhea" id="RHEA:19433"/>
        <dbReference type="ChEBI" id="CHEBI:15378"/>
        <dbReference type="ChEBI" id="CHEBI:18391"/>
        <dbReference type="ChEBI" id="CHEBI:30616"/>
        <dbReference type="ChEBI" id="CHEBI:58759"/>
        <dbReference type="ChEBI" id="CHEBI:456216"/>
        <dbReference type="EC" id="2.7.1.12"/>
    </reaction>
</comment>
<evidence type="ECO:0000256" key="9">
    <source>
        <dbReference type="RuleBase" id="RU363066"/>
    </source>
</evidence>
<dbReference type="NCBIfam" id="TIGR01313">
    <property type="entry name" value="therm_gnt_kin"/>
    <property type="match status" value="1"/>
</dbReference>
<evidence type="ECO:0000256" key="5">
    <source>
        <dbReference type="ARBA" id="ARBA00022741"/>
    </source>
</evidence>
<dbReference type="Pfam" id="PF01202">
    <property type="entry name" value="SKI"/>
    <property type="match status" value="1"/>
</dbReference>
<keyword evidence="4 9" id="KW-0808">Transferase</keyword>
<keyword evidence="7 9" id="KW-0067">ATP-binding</keyword>
<evidence type="ECO:0000256" key="6">
    <source>
        <dbReference type="ARBA" id="ARBA00022777"/>
    </source>
</evidence>
<keyword evidence="11" id="KW-1185">Reference proteome</keyword>
<protein>
    <recommendedName>
        <fullName evidence="3 9">Gluconokinase</fullName>
        <ecNumber evidence="3 9">2.7.1.12</ecNumber>
    </recommendedName>
</protein>
<dbReference type="PANTHER" id="PTHR43442">
    <property type="entry name" value="GLUCONOKINASE-RELATED"/>
    <property type="match status" value="1"/>
</dbReference>
<evidence type="ECO:0000313" key="10">
    <source>
        <dbReference type="EMBL" id="CAL5224364.1"/>
    </source>
</evidence>
<evidence type="ECO:0000256" key="4">
    <source>
        <dbReference type="ARBA" id="ARBA00022679"/>
    </source>
</evidence>
<sequence>MIVMGVCGCGKSTFGRKLATALGCDFIDADEYHPTANVDKMRRGIPLDDTDRWPWLHELASIIDSHLADSKRLVMGCSALKEVYRDILRGRNPDAILFVLLQPSREELLRRLQARTKVGGHFMPASLLDSQLATLEPQGRNLIALQGDGDTEEILTSFLSSAKAR</sequence>
<dbReference type="Gene3D" id="3.40.50.300">
    <property type="entry name" value="P-loop containing nucleotide triphosphate hydrolases"/>
    <property type="match status" value="1"/>
</dbReference>
<evidence type="ECO:0000313" key="11">
    <source>
        <dbReference type="Proteomes" id="UP001497392"/>
    </source>
</evidence>
<dbReference type="Proteomes" id="UP001497392">
    <property type="component" value="Unassembled WGS sequence"/>
</dbReference>
<accession>A0ABP1FWT7</accession>
<dbReference type="SUPFAM" id="SSF52540">
    <property type="entry name" value="P-loop containing nucleoside triphosphate hydrolases"/>
    <property type="match status" value="1"/>
</dbReference>
<evidence type="ECO:0000256" key="7">
    <source>
        <dbReference type="ARBA" id="ARBA00022840"/>
    </source>
</evidence>
<evidence type="ECO:0000256" key="1">
    <source>
        <dbReference type="ARBA" id="ARBA00004875"/>
    </source>
</evidence>
<dbReference type="InterPro" id="IPR006001">
    <property type="entry name" value="Therm_gnt_kin"/>
</dbReference>
<evidence type="ECO:0000256" key="2">
    <source>
        <dbReference type="ARBA" id="ARBA00008420"/>
    </source>
</evidence>
<dbReference type="EC" id="2.7.1.12" evidence="3 9"/>
<dbReference type="PANTHER" id="PTHR43442:SF3">
    <property type="entry name" value="GLUCONOKINASE-RELATED"/>
    <property type="match status" value="1"/>
</dbReference>
<dbReference type="EMBL" id="CAXHTA020000010">
    <property type="protein sequence ID" value="CAL5224364.1"/>
    <property type="molecule type" value="Genomic_DNA"/>
</dbReference>
<reference evidence="10 11" key="1">
    <citation type="submission" date="2024-06" db="EMBL/GenBank/DDBJ databases">
        <authorList>
            <person name="Kraege A."/>
            <person name="Thomma B."/>
        </authorList>
    </citation>
    <scope>NUCLEOTIDE SEQUENCE [LARGE SCALE GENOMIC DNA]</scope>
</reference>
<comment type="caution">
    <text evidence="10">The sequence shown here is derived from an EMBL/GenBank/DDBJ whole genome shotgun (WGS) entry which is preliminary data.</text>
</comment>
<comment type="similarity">
    <text evidence="2 9">Belongs to the gluconokinase GntK/GntV family.</text>
</comment>
<name>A0ABP1FWT7_9CHLO</name>
<keyword evidence="6 9" id="KW-0418">Kinase</keyword>
<dbReference type="InterPro" id="IPR031322">
    <property type="entry name" value="Shikimate/glucono_kinase"/>
</dbReference>
<organism evidence="10 11">
    <name type="scientific">Coccomyxa viridis</name>
    <dbReference type="NCBI Taxonomy" id="1274662"/>
    <lineage>
        <taxon>Eukaryota</taxon>
        <taxon>Viridiplantae</taxon>
        <taxon>Chlorophyta</taxon>
        <taxon>core chlorophytes</taxon>
        <taxon>Trebouxiophyceae</taxon>
        <taxon>Trebouxiophyceae incertae sedis</taxon>
        <taxon>Coccomyxaceae</taxon>
        <taxon>Coccomyxa</taxon>
    </lineage>
</organism>
<proteinExistence type="inferred from homology"/>
<evidence type="ECO:0000256" key="8">
    <source>
        <dbReference type="ARBA" id="ARBA00048090"/>
    </source>
</evidence>
<dbReference type="CDD" id="cd02021">
    <property type="entry name" value="GntK"/>
    <property type="match status" value="1"/>
</dbReference>
<dbReference type="InterPro" id="IPR027417">
    <property type="entry name" value="P-loop_NTPase"/>
</dbReference>
<keyword evidence="5 9" id="KW-0547">Nucleotide-binding</keyword>
<comment type="pathway">
    <text evidence="1 9">Carbohydrate acid metabolism; D-gluconate degradation.</text>
</comment>